<organism evidence="7 8">
    <name type="scientific">Hohenbuehelia grisea</name>
    <dbReference type="NCBI Taxonomy" id="104357"/>
    <lineage>
        <taxon>Eukaryota</taxon>
        <taxon>Fungi</taxon>
        <taxon>Dikarya</taxon>
        <taxon>Basidiomycota</taxon>
        <taxon>Agaricomycotina</taxon>
        <taxon>Agaricomycetes</taxon>
        <taxon>Agaricomycetidae</taxon>
        <taxon>Agaricales</taxon>
        <taxon>Pleurotineae</taxon>
        <taxon>Pleurotaceae</taxon>
        <taxon>Hohenbuehelia</taxon>
    </lineage>
</organism>
<evidence type="ECO:0000313" key="8">
    <source>
        <dbReference type="Proteomes" id="UP001556367"/>
    </source>
</evidence>
<evidence type="ECO:0000313" key="7">
    <source>
        <dbReference type="EMBL" id="KAL0950874.1"/>
    </source>
</evidence>
<evidence type="ECO:0000256" key="2">
    <source>
        <dbReference type="ARBA" id="ARBA00006824"/>
    </source>
</evidence>
<reference evidence="8" key="1">
    <citation type="submission" date="2024-06" db="EMBL/GenBank/DDBJ databases">
        <title>Multi-omics analyses provide insights into the biosynthesis of the anticancer antibiotic pleurotin in Hohenbuehelia grisea.</title>
        <authorList>
            <person name="Weaver J.A."/>
            <person name="Alberti F."/>
        </authorList>
    </citation>
    <scope>NUCLEOTIDE SEQUENCE [LARGE SCALE GENOMIC DNA]</scope>
    <source>
        <strain evidence="8">T-177</strain>
    </source>
</reference>
<dbReference type="InterPro" id="IPR007248">
    <property type="entry name" value="Mpv17_PMP22"/>
</dbReference>
<dbReference type="Proteomes" id="UP001556367">
    <property type="component" value="Unassembled WGS sequence"/>
</dbReference>
<keyword evidence="8" id="KW-1185">Reference proteome</keyword>
<keyword evidence="4 6" id="KW-1133">Transmembrane helix</keyword>
<comment type="similarity">
    <text evidence="2 6">Belongs to the peroxisomal membrane protein PXMP2/4 family.</text>
</comment>
<keyword evidence="5 6" id="KW-0472">Membrane</keyword>
<dbReference type="EMBL" id="JASNQZ010000011">
    <property type="protein sequence ID" value="KAL0950874.1"/>
    <property type="molecule type" value="Genomic_DNA"/>
</dbReference>
<feature type="transmembrane region" description="Helical" evidence="6">
    <location>
        <begin position="109"/>
        <end position="127"/>
    </location>
</feature>
<evidence type="ECO:0000256" key="1">
    <source>
        <dbReference type="ARBA" id="ARBA00004141"/>
    </source>
</evidence>
<protein>
    <submittedName>
        <fullName evidence="7">Uncharacterized protein</fullName>
    </submittedName>
</protein>
<dbReference type="PANTHER" id="PTHR11266:SF50">
    <property type="entry name" value="VACUOLAR MEMBRANE PROTEIN YOR292C"/>
    <property type="match status" value="1"/>
</dbReference>
<gene>
    <name evidence="7" type="ORF">HGRIS_007633</name>
</gene>
<accession>A0ABR3J5G5</accession>
<dbReference type="Pfam" id="PF04117">
    <property type="entry name" value="Mpv17_PMP22"/>
    <property type="match status" value="1"/>
</dbReference>
<evidence type="ECO:0000256" key="4">
    <source>
        <dbReference type="ARBA" id="ARBA00022989"/>
    </source>
</evidence>
<evidence type="ECO:0000256" key="3">
    <source>
        <dbReference type="ARBA" id="ARBA00022692"/>
    </source>
</evidence>
<sequence>MASLTLVRAYQHSFETRPNATLAVTGGVFNALGDIVAQTYQNTFGKKEHERPPGYDFVRTLRFFCFGFVISPFLGRWNAFLETKFPLRTVASSGKISMLALGKRVAADQLIMAPTGLAIFIAAMGTMEGRRSRQIRQKYAEMYAPALITNWKVWPMAQLVNFRFMPLPYRIPFQSTCGIFWTLYLSVMNSKEDQKLDRQIAMKQMTA</sequence>
<dbReference type="PANTHER" id="PTHR11266">
    <property type="entry name" value="PEROXISOMAL MEMBRANE PROTEIN 2, PXMP2 MPV17"/>
    <property type="match status" value="1"/>
</dbReference>
<comment type="caution">
    <text evidence="7">The sequence shown here is derived from an EMBL/GenBank/DDBJ whole genome shotgun (WGS) entry which is preliminary data.</text>
</comment>
<feature type="transmembrane region" description="Helical" evidence="6">
    <location>
        <begin position="61"/>
        <end position="79"/>
    </location>
</feature>
<evidence type="ECO:0000256" key="5">
    <source>
        <dbReference type="ARBA" id="ARBA00023136"/>
    </source>
</evidence>
<comment type="subcellular location">
    <subcellularLocation>
        <location evidence="1">Membrane</location>
        <topology evidence="1">Multi-pass membrane protein</topology>
    </subcellularLocation>
</comment>
<proteinExistence type="inferred from homology"/>
<keyword evidence="3 6" id="KW-0812">Transmembrane</keyword>
<evidence type="ECO:0000256" key="6">
    <source>
        <dbReference type="RuleBase" id="RU363053"/>
    </source>
</evidence>
<name>A0ABR3J5G5_9AGAR</name>